<name>A0ABN9WCP7_9DINO</name>
<evidence type="ECO:0000313" key="2">
    <source>
        <dbReference type="EMBL" id="CAK0882941.1"/>
    </source>
</evidence>
<gene>
    <name evidence="2" type="ORF">PCOR1329_LOCUS65301</name>
</gene>
<proteinExistence type="predicted"/>
<feature type="region of interest" description="Disordered" evidence="1">
    <location>
        <begin position="34"/>
        <end position="60"/>
    </location>
</feature>
<dbReference type="EMBL" id="CAUYUJ010018357">
    <property type="protein sequence ID" value="CAK0882941.1"/>
    <property type="molecule type" value="Genomic_DNA"/>
</dbReference>
<keyword evidence="3" id="KW-1185">Reference proteome</keyword>
<dbReference type="Proteomes" id="UP001189429">
    <property type="component" value="Unassembled WGS sequence"/>
</dbReference>
<accession>A0ABN9WCP7</accession>
<organism evidence="2 3">
    <name type="scientific">Prorocentrum cordatum</name>
    <dbReference type="NCBI Taxonomy" id="2364126"/>
    <lineage>
        <taxon>Eukaryota</taxon>
        <taxon>Sar</taxon>
        <taxon>Alveolata</taxon>
        <taxon>Dinophyceae</taxon>
        <taxon>Prorocentrales</taxon>
        <taxon>Prorocentraceae</taxon>
        <taxon>Prorocentrum</taxon>
    </lineage>
</organism>
<evidence type="ECO:0000313" key="3">
    <source>
        <dbReference type="Proteomes" id="UP001189429"/>
    </source>
</evidence>
<reference evidence="2" key="1">
    <citation type="submission" date="2023-10" db="EMBL/GenBank/DDBJ databases">
        <authorList>
            <person name="Chen Y."/>
            <person name="Shah S."/>
            <person name="Dougan E. K."/>
            <person name="Thang M."/>
            <person name="Chan C."/>
        </authorList>
    </citation>
    <scope>NUCLEOTIDE SEQUENCE [LARGE SCALE GENOMIC DNA]</scope>
</reference>
<evidence type="ECO:0000256" key="1">
    <source>
        <dbReference type="SAM" id="MobiDB-lite"/>
    </source>
</evidence>
<comment type="caution">
    <text evidence="2">The sequence shown here is derived from an EMBL/GenBank/DDBJ whole genome shotgun (WGS) entry which is preliminary data.</text>
</comment>
<sequence length="174" mass="18918">MVEKAKTAPLIDFKTEDTQCYDKADEPCVLTTSEYSEHDTSATIEDDDHETAASPLRKADPIGVLTASEYDSSTTTERKEVDMVERNTLQYDGSATADFETLPKVRGDNLLASSLAGSVFEEHANMDGKKAPSKGASKTCHSNGSYTSYSKRMAGFEPLQQGKAKGKGFRSVFP</sequence>
<protein>
    <submittedName>
        <fullName evidence="2">Uncharacterized protein</fullName>
    </submittedName>
</protein>